<dbReference type="Pfam" id="PF13585">
    <property type="entry name" value="CHU_C"/>
    <property type="match status" value="1"/>
</dbReference>
<gene>
    <name evidence="4" type="ORF">ACFS7Y_11065</name>
</gene>
<dbReference type="InterPro" id="IPR013783">
    <property type="entry name" value="Ig-like_fold"/>
</dbReference>
<feature type="domain" description="Rhamnogalacturonan lyase family 11 C-terminal" evidence="3">
    <location>
        <begin position="1112"/>
        <end position="1603"/>
    </location>
</feature>
<dbReference type="Pfam" id="PF18370">
    <property type="entry name" value="RGI_lyase"/>
    <property type="match status" value="1"/>
</dbReference>
<dbReference type="SUPFAM" id="SSF89372">
    <property type="entry name" value="Fucose-specific lectin"/>
    <property type="match status" value="1"/>
</dbReference>
<dbReference type="RefSeq" id="WP_320186071.1">
    <property type="nucleotide sequence ID" value="NZ_CP138332.1"/>
</dbReference>
<evidence type="ECO:0000259" key="3">
    <source>
        <dbReference type="Pfam" id="PF21348"/>
    </source>
</evidence>
<dbReference type="NCBIfam" id="TIGR04131">
    <property type="entry name" value="Bac_Flav_CTERM"/>
    <property type="match status" value="1"/>
</dbReference>
<dbReference type="Gene3D" id="2.60.40.10">
    <property type="entry name" value="Immunoglobulins"/>
    <property type="match status" value="1"/>
</dbReference>
<dbReference type="InterPro" id="IPR026341">
    <property type="entry name" value="T9SS_type_B"/>
</dbReference>
<dbReference type="PANTHER" id="PTHR43118:SF1">
    <property type="entry name" value="RHAMNOGALACTURONAN LYASE (EUROFUNG)"/>
    <property type="match status" value="1"/>
</dbReference>
<evidence type="ECO:0000259" key="1">
    <source>
        <dbReference type="Pfam" id="PF13472"/>
    </source>
</evidence>
<dbReference type="Proteomes" id="UP001597525">
    <property type="component" value="Unassembled WGS sequence"/>
</dbReference>
<dbReference type="Pfam" id="PF13472">
    <property type="entry name" value="Lipase_GDSL_2"/>
    <property type="match status" value="1"/>
</dbReference>
<dbReference type="InterPro" id="IPR036514">
    <property type="entry name" value="SGNH_hydro_sf"/>
</dbReference>
<sequence>MKRFLLLGMISFVAALSVGFIIMNKTRIVLIGDSTVRSGHEERPDGVLWGWGTALKEQHANGQVDFDNQAIAGHSSRTFYASGAFDQVLAGLSAGDVLLMQFGHNDGGSVTGDGKASLRGTGDNIQNVTNPDGKQEVVHSYGWYLRYFVQQAKAKGVKPVVLSPVPRNSFVEGFTVRSLEDYGLWARQIAESETVDFLDLNNRVADLYDFMGSDAVQAFFPQDNLHTNREGATATAEIVYQGLKDLGIVRDSETNENVWELLGTASELSATVSTHPEITTVKSGETTVPYAVFRNADGLVVKRMLGSNSWEQVGDVVATTATTYSRIWADRSGKIYVTYADGTGSGAQTNHYLAIKYYDPSSNSWIAMGSEAGSPRIGVRSVINPVSQLVESRNHAMTFDRNNIPYIVYVEARGDNVPMVKRYVNGAWELVGSGAASTSIASSVSIAFDSANVPYISYLGMTAWNSTTGTVAVRYFKDNAWQSLEVTNGGSARHPQMSIANDVLYIAFMNAADGSRATVVYRPVSAGDWASFGRLSDAATSDFNVDVDDAGNLFLGYMEGTLARVFHLSKGSNAFVELAQNATATGVDQNASRLGLIAGGDRNPYIIYLKPNLAEISTPVVQRYILPKVTYPPNTWELLGTESQLSAIASTYPGVTTTVNGETYAVFATSDGLLVKRMVATGSWEQVGAFVTTTANSYSRIWSDKKGKIYVTYADGTGSGAQTNHYLAIKYYDASSNSWLPMGTAAGNPRVGTRSLINPVSQLAQSRNHALAFDKDDIPYIVYVEARGDNVPMVQRYVNGVWEVVGAGPASNDIASSVSIAFDGENVPYIGFMSMAAWNSTTGNAAIRYFKNNAWQSIEVSNGSGARHPQMTIANDHLYIGFMNAGDGSRATVIHSPISTIQWASFGRLSNTATTDFNIDRDASAGVLLGFMEGAQARAFYLQKDGTSFRELARNETTTGLDDGTSRLTIAAGADNKPYAAYLKNNAAGISLPTIQRYHLVVTEEEPEPEPEPGPDEVVTTPRWVESLDRGVVAVRPSNNRVFISWRLLGSEPVNLGFNVYRNDIKLNEEPIVGSTNYQDVTEENGKYIVVPVQDGEEKEPSKAVDVWAQGFLSIPMDIPPTGVAQDGTAYTHTANDLSVGDLDGDGEYEVVVKWEPTLSGDNLAGQRGIVYIDAYKLDGTKLWRLNLGKNIRAGAHYTQFLVYDFDGDGKAEVALRTSDGTVDGQGTVIGDANADWREPNGFILSGPEYLTVFEGLTGKALATVDYIPERGRVADWGDGYGNRVDRFVAAVAYLDGERPSMVFGRGYYTRMVRAAWDWRDGKLTSRWVFDSNKRGNEAYAGQGNHQMSVADLDNDGKDEIINGASAVNDNGRGLYVTGRGHGDALHVSKMDPNRDKQLVWMPHESPTSYKDLAVTLVDGTTGETLFGIPATRDIGRAMAADIDPRYPGYEMWSAVGGLYNVSGQQITPARPGSMNFGIWWDGDLLRELLDGTNIDKWDWNTNAVKRLATFGNQGAVSNNSTKATPGLSADILGDWREEVIYRSEDSKRLMVFSTAIPTTHRLYTLMHDPQYRSAIAWQNTAYNQPPHPGFYLGEGMAAQTAPNVAVVALERKPQEIVFPDMEDKTFDVGEIVPAAVATSGLRITYISDNPAVVEVDNQRLKFVGVGTANITAQQAGNIAWEEAAPIVKTLTVTKGIQTISFDPLPTLTVGDKPYEVVAKSASGLPITLRSENPAIAAVQGDAVEAHQEGKVGVVASQAGNQLWEAAADVRQELLVLALPAMDIVKVLTPNGDGEHDVLVIREIERYPENNVQVFNRQGQLLFRMDNYNNADRVFDGRNSSGQLLNDGTYFLKLEWMQDGKKMHQNGWFYLKR</sequence>
<evidence type="ECO:0000259" key="2">
    <source>
        <dbReference type="Pfam" id="PF18370"/>
    </source>
</evidence>
<dbReference type="SUPFAM" id="SSF69318">
    <property type="entry name" value="Integrin alpha N-terminal domain"/>
    <property type="match status" value="1"/>
</dbReference>
<keyword evidence="5" id="KW-1185">Reference proteome</keyword>
<dbReference type="Pfam" id="PF21348">
    <property type="entry name" value="RGL11_C"/>
    <property type="match status" value="1"/>
</dbReference>
<organism evidence="4 5">
    <name type="scientific">Sphingobacterium bambusae</name>
    <dbReference type="NCBI Taxonomy" id="662858"/>
    <lineage>
        <taxon>Bacteria</taxon>
        <taxon>Pseudomonadati</taxon>
        <taxon>Bacteroidota</taxon>
        <taxon>Sphingobacteriia</taxon>
        <taxon>Sphingobacteriales</taxon>
        <taxon>Sphingobacteriaceae</taxon>
        <taxon>Sphingobacterium</taxon>
    </lineage>
</organism>
<dbReference type="PANTHER" id="PTHR43118">
    <property type="entry name" value="RHAMNOGALACTURONAN LYASE (EUROFUNG)"/>
    <property type="match status" value="1"/>
</dbReference>
<reference evidence="5" key="1">
    <citation type="journal article" date="2019" name="Int. J. Syst. Evol. Microbiol.">
        <title>The Global Catalogue of Microorganisms (GCM) 10K type strain sequencing project: providing services to taxonomists for standard genome sequencing and annotation.</title>
        <authorList>
            <consortium name="The Broad Institute Genomics Platform"/>
            <consortium name="The Broad Institute Genome Sequencing Center for Infectious Disease"/>
            <person name="Wu L."/>
            <person name="Ma J."/>
        </authorList>
    </citation>
    <scope>NUCLEOTIDE SEQUENCE [LARGE SCALE GENOMIC DNA]</scope>
    <source>
        <strain evidence="5">KCTC 22814</strain>
    </source>
</reference>
<dbReference type="InterPro" id="IPR041624">
    <property type="entry name" value="RGI_lyase"/>
</dbReference>
<dbReference type="InterPro" id="IPR049366">
    <property type="entry name" value="RGL11_C"/>
</dbReference>
<dbReference type="EMBL" id="JBHUPB010000008">
    <property type="protein sequence ID" value="MFD2967933.1"/>
    <property type="molecule type" value="Genomic_DNA"/>
</dbReference>
<name>A0ABW6BHG1_9SPHI</name>
<protein>
    <submittedName>
        <fullName evidence="4">Gliding motility-associated C-terminal domain-containing protein</fullName>
    </submittedName>
</protein>
<dbReference type="SUPFAM" id="SSF52266">
    <property type="entry name" value="SGNH hydrolase"/>
    <property type="match status" value="1"/>
</dbReference>
<dbReference type="InterPro" id="IPR028994">
    <property type="entry name" value="Integrin_alpha_N"/>
</dbReference>
<dbReference type="InterPro" id="IPR013830">
    <property type="entry name" value="SGNH_hydro"/>
</dbReference>
<dbReference type="CDD" id="cd10318">
    <property type="entry name" value="RGL11"/>
    <property type="match status" value="1"/>
</dbReference>
<evidence type="ECO:0000313" key="4">
    <source>
        <dbReference type="EMBL" id="MFD2967933.1"/>
    </source>
</evidence>
<evidence type="ECO:0000313" key="5">
    <source>
        <dbReference type="Proteomes" id="UP001597525"/>
    </source>
</evidence>
<dbReference type="Gene3D" id="3.40.50.1110">
    <property type="entry name" value="SGNH hydrolase"/>
    <property type="match status" value="1"/>
</dbReference>
<dbReference type="CDD" id="cd01821">
    <property type="entry name" value="Rhamnogalacturan_acetylesterase_like"/>
    <property type="match status" value="1"/>
</dbReference>
<dbReference type="InterPro" id="IPR037459">
    <property type="entry name" value="RhgT-like"/>
</dbReference>
<feature type="domain" description="Rhamnogalacturonan I lyase beta-sheet" evidence="2">
    <location>
        <begin position="1025"/>
        <end position="1108"/>
    </location>
</feature>
<feature type="domain" description="SGNH hydrolase-type esterase" evidence="1">
    <location>
        <begin position="30"/>
        <end position="232"/>
    </location>
</feature>
<accession>A0ABW6BHG1</accession>
<proteinExistence type="predicted"/>
<dbReference type="Gene3D" id="2.60.40.1080">
    <property type="match status" value="1"/>
</dbReference>
<dbReference type="InterPro" id="IPR034641">
    <property type="entry name" value="RGL11"/>
</dbReference>
<comment type="caution">
    <text evidence="4">The sequence shown here is derived from an EMBL/GenBank/DDBJ whole genome shotgun (WGS) entry which is preliminary data.</text>
</comment>